<evidence type="ECO:0000313" key="2">
    <source>
        <dbReference type="EMBL" id="MFC7328832.1"/>
    </source>
</evidence>
<feature type="transmembrane region" description="Helical" evidence="1">
    <location>
        <begin position="44"/>
        <end position="61"/>
    </location>
</feature>
<feature type="transmembrane region" description="Helical" evidence="1">
    <location>
        <begin position="73"/>
        <end position="94"/>
    </location>
</feature>
<name>A0ABW2KI79_9ACTN</name>
<comment type="caution">
    <text evidence="2">The sequence shown here is derived from an EMBL/GenBank/DDBJ whole genome shotgun (WGS) entry which is preliminary data.</text>
</comment>
<feature type="transmembrane region" description="Helical" evidence="1">
    <location>
        <begin position="12"/>
        <end position="32"/>
    </location>
</feature>
<reference evidence="3" key="1">
    <citation type="journal article" date="2019" name="Int. J. Syst. Evol. Microbiol.">
        <title>The Global Catalogue of Microorganisms (GCM) 10K type strain sequencing project: providing services to taxonomists for standard genome sequencing and annotation.</title>
        <authorList>
            <consortium name="The Broad Institute Genomics Platform"/>
            <consortium name="The Broad Institute Genome Sequencing Center for Infectious Disease"/>
            <person name="Wu L."/>
            <person name="Ma J."/>
        </authorList>
    </citation>
    <scope>NUCLEOTIDE SEQUENCE [LARGE SCALE GENOMIC DNA]</scope>
    <source>
        <strain evidence="3">CGMCC 4.7382</strain>
    </source>
</reference>
<dbReference type="EMBL" id="JBHTBH010000006">
    <property type="protein sequence ID" value="MFC7328832.1"/>
    <property type="molecule type" value="Genomic_DNA"/>
</dbReference>
<dbReference type="RefSeq" id="WP_379871489.1">
    <property type="nucleotide sequence ID" value="NZ_JBHTBH010000006.1"/>
</dbReference>
<protein>
    <submittedName>
        <fullName evidence="2">Uncharacterized protein</fullName>
    </submittedName>
</protein>
<proteinExistence type="predicted"/>
<keyword evidence="3" id="KW-1185">Reference proteome</keyword>
<sequence length="144" mass="14308">MGLIVSLGPAPVSVVQPAFAGGVATGLLVAALPSGEPITPGERLALGAMPLALLLLALSSGEASGEPGRTADHTLLLAVSLGSLPAAIAVALLAGARRASATRWAGRWGSHCSRPPQLSSSRKLTSASWLTRGTKIGITGQVAT</sequence>
<organism evidence="2 3">
    <name type="scientific">Marinactinospora rubrisoli</name>
    <dbReference type="NCBI Taxonomy" id="2715399"/>
    <lineage>
        <taxon>Bacteria</taxon>
        <taxon>Bacillati</taxon>
        <taxon>Actinomycetota</taxon>
        <taxon>Actinomycetes</taxon>
        <taxon>Streptosporangiales</taxon>
        <taxon>Nocardiopsidaceae</taxon>
        <taxon>Marinactinospora</taxon>
    </lineage>
</organism>
<keyword evidence="1" id="KW-0812">Transmembrane</keyword>
<evidence type="ECO:0000313" key="3">
    <source>
        <dbReference type="Proteomes" id="UP001596540"/>
    </source>
</evidence>
<gene>
    <name evidence="2" type="ORF">ACFQRF_13865</name>
</gene>
<dbReference type="Proteomes" id="UP001596540">
    <property type="component" value="Unassembled WGS sequence"/>
</dbReference>
<evidence type="ECO:0000256" key="1">
    <source>
        <dbReference type="SAM" id="Phobius"/>
    </source>
</evidence>
<keyword evidence="1" id="KW-1133">Transmembrane helix</keyword>
<accession>A0ABW2KI79</accession>
<keyword evidence="1" id="KW-0472">Membrane</keyword>